<gene>
    <name evidence="6" type="ORF">RI129_010809</name>
</gene>
<feature type="domain" description="N-acetyltransferase" evidence="5">
    <location>
        <begin position="14"/>
        <end position="159"/>
    </location>
</feature>
<dbReference type="Gene3D" id="3.40.630.30">
    <property type="match status" value="1"/>
</dbReference>
<dbReference type="AlphaFoldDB" id="A0AAN7ZI95"/>
<keyword evidence="4" id="KW-1133">Transmembrane helix</keyword>
<proteinExistence type="inferred from homology"/>
<dbReference type="GO" id="GO:0008080">
    <property type="term" value="F:N-acetyltransferase activity"/>
    <property type="evidence" value="ECO:0007669"/>
    <property type="project" value="InterPro"/>
</dbReference>
<keyword evidence="2" id="KW-0808">Transferase</keyword>
<comment type="similarity">
    <text evidence="1">Belongs to the acetyltransferase family. GNAT subfamily.</text>
</comment>
<evidence type="ECO:0000256" key="1">
    <source>
        <dbReference type="ARBA" id="ARBA00009342"/>
    </source>
</evidence>
<protein>
    <recommendedName>
        <fullName evidence="5">N-acetyltransferase domain-containing protein</fullName>
    </recommendedName>
</protein>
<evidence type="ECO:0000256" key="2">
    <source>
        <dbReference type="ARBA" id="ARBA00022679"/>
    </source>
</evidence>
<dbReference type="EMBL" id="JAVRBK010000008">
    <property type="protein sequence ID" value="KAK5639998.1"/>
    <property type="molecule type" value="Genomic_DNA"/>
</dbReference>
<evidence type="ECO:0000313" key="6">
    <source>
        <dbReference type="EMBL" id="KAK5639998.1"/>
    </source>
</evidence>
<evidence type="ECO:0000256" key="4">
    <source>
        <dbReference type="SAM" id="Phobius"/>
    </source>
</evidence>
<sequence>MLINQKIKIVSKNVILVPYRKEHVEKYNKWMQSEELQRLTASEPLTLAEEYEMQESWMRDDNKCTFIILDRDIFEKTHNEIEAMVGDTNLFFANEFDHMVAEAEIMIAETEARGKHIGWQAMLLMLLYGTSNLDVRQFVVKITRDNVISISMFEKIGFVFTSVSDVFNEVTLNRIVDDNWLKWLKSSVGEYDVIKEDEFYSVFLLFIPFIIITICMFEPR</sequence>
<keyword evidence="7" id="KW-1185">Reference proteome</keyword>
<accession>A0AAN7ZI95</accession>
<dbReference type="InterPro" id="IPR039135">
    <property type="entry name" value="NAT9-like"/>
</dbReference>
<organism evidence="6 7">
    <name type="scientific">Pyrocoelia pectoralis</name>
    <dbReference type="NCBI Taxonomy" id="417401"/>
    <lineage>
        <taxon>Eukaryota</taxon>
        <taxon>Metazoa</taxon>
        <taxon>Ecdysozoa</taxon>
        <taxon>Arthropoda</taxon>
        <taxon>Hexapoda</taxon>
        <taxon>Insecta</taxon>
        <taxon>Pterygota</taxon>
        <taxon>Neoptera</taxon>
        <taxon>Endopterygota</taxon>
        <taxon>Coleoptera</taxon>
        <taxon>Polyphaga</taxon>
        <taxon>Elateriformia</taxon>
        <taxon>Elateroidea</taxon>
        <taxon>Lampyridae</taxon>
        <taxon>Lampyrinae</taxon>
        <taxon>Pyrocoelia</taxon>
    </lineage>
</organism>
<keyword evidence="3" id="KW-0012">Acyltransferase</keyword>
<dbReference type="SUPFAM" id="SSF55729">
    <property type="entry name" value="Acyl-CoA N-acyltransferases (Nat)"/>
    <property type="match status" value="1"/>
</dbReference>
<name>A0AAN7ZI95_9COLE</name>
<dbReference type="PANTHER" id="PTHR13256">
    <property type="entry name" value="N-ACETYLTRANSFERASE 9"/>
    <property type="match status" value="1"/>
</dbReference>
<evidence type="ECO:0000256" key="3">
    <source>
        <dbReference type="ARBA" id="ARBA00023315"/>
    </source>
</evidence>
<dbReference type="PANTHER" id="PTHR13256:SF16">
    <property type="entry name" value="ALPHA_BETA-TUBULIN-N-ACETYLTRANSFERASE 9"/>
    <property type="match status" value="1"/>
</dbReference>
<keyword evidence="4" id="KW-0812">Transmembrane</keyword>
<dbReference type="InterPro" id="IPR000182">
    <property type="entry name" value="GNAT_dom"/>
</dbReference>
<dbReference type="Pfam" id="PF13302">
    <property type="entry name" value="Acetyltransf_3"/>
    <property type="match status" value="1"/>
</dbReference>
<evidence type="ECO:0000259" key="5">
    <source>
        <dbReference type="Pfam" id="PF13302"/>
    </source>
</evidence>
<dbReference type="InterPro" id="IPR016181">
    <property type="entry name" value="Acyl_CoA_acyltransferase"/>
</dbReference>
<feature type="transmembrane region" description="Helical" evidence="4">
    <location>
        <begin position="199"/>
        <end position="217"/>
    </location>
</feature>
<evidence type="ECO:0000313" key="7">
    <source>
        <dbReference type="Proteomes" id="UP001329430"/>
    </source>
</evidence>
<reference evidence="6 7" key="1">
    <citation type="journal article" date="2024" name="Insects">
        <title>An Improved Chromosome-Level Genome Assembly of the Firefly Pyrocoelia pectoralis.</title>
        <authorList>
            <person name="Fu X."/>
            <person name="Meyer-Rochow V.B."/>
            <person name="Ballantyne L."/>
            <person name="Zhu X."/>
        </authorList>
    </citation>
    <scope>NUCLEOTIDE SEQUENCE [LARGE SCALE GENOMIC DNA]</scope>
    <source>
        <strain evidence="6">XCY_ONT2</strain>
    </source>
</reference>
<keyword evidence="4" id="KW-0472">Membrane</keyword>
<comment type="caution">
    <text evidence="6">The sequence shown here is derived from an EMBL/GenBank/DDBJ whole genome shotgun (WGS) entry which is preliminary data.</text>
</comment>
<dbReference type="Proteomes" id="UP001329430">
    <property type="component" value="Chromosome 8"/>
</dbReference>